<feature type="region of interest" description="Disordered" evidence="1">
    <location>
        <begin position="149"/>
        <end position="225"/>
    </location>
</feature>
<organism evidence="3 4">
    <name type="scientific">Gnathostoma spinigerum</name>
    <dbReference type="NCBI Taxonomy" id="75299"/>
    <lineage>
        <taxon>Eukaryota</taxon>
        <taxon>Metazoa</taxon>
        <taxon>Ecdysozoa</taxon>
        <taxon>Nematoda</taxon>
        <taxon>Chromadorea</taxon>
        <taxon>Rhabditida</taxon>
        <taxon>Spirurina</taxon>
        <taxon>Gnathostomatomorpha</taxon>
        <taxon>Gnathostomatoidea</taxon>
        <taxon>Gnathostomatidae</taxon>
        <taxon>Gnathostoma</taxon>
    </lineage>
</organism>
<accession>A0ABD6EZ34</accession>
<name>A0ABD6EZ34_9BILA</name>
<dbReference type="AlphaFoldDB" id="A0ABD6EZ34"/>
<evidence type="ECO:0000259" key="2">
    <source>
        <dbReference type="SMART" id="SM01083"/>
    </source>
</evidence>
<dbReference type="InterPro" id="IPR019339">
    <property type="entry name" value="CIR_N_dom"/>
</dbReference>
<dbReference type="InterPro" id="IPR039875">
    <property type="entry name" value="LENG1-like"/>
</dbReference>
<dbReference type="PANTHER" id="PTHR22093">
    <property type="entry name" value="LEUKOCYTE RECEPTOR CLUSTER LRC MEMBER 1"/>
    <property type="match status" value="1"/>
</dbReference>
<feature type="region of interest" description="Disordered" evidence="1">
    <location>
        <begin position="64"/>
        <end position="86"/>
    </location>
</feature>
<dbReference type="Pfam" id="PF10197">
    <property type="entry name" value="Cir_N"/>
    <property type="match status" value="1"/>
</dbReference>
<evidence type="ECO:0000313" key="4">
    <source>
        <dbReference type="Proteomes" id="UP001608902"/>
    </source>
</evidence>
<evidence type="ECO:0000313" key="3">
    <source>
        <dbReference type="EMBL" id="MFH4984730.1"/>
    </source>
</evidence>
<reference evidence="3 4" key="1">
    <citation type="submission" date="2024-08" db="EMBL/GenBank/DDBJ databases">
        <title>Gnathostoma spinigerum genome.</title>
        <authorList>
            <person name="Gonzalez-Bertolin B."/>
            <person name="Monzon S."/>
            <person name="Zaballos A."/>
            <person name="Jimenez P."/>
            <person name="Dekumyoy P."/>
            <person name="Varona S."/>
            <person name="Cuesta I."/>
            <person name="Sumanam S."/>
            <person name="Adisakwattana P."/>
            <person name="Gasser R.B."/>
            <person name="Hernandez-Gonzalez A."/>
            <person name="Young N.D."/>
            <person name="Perteguer M.J."/>
        </authorList>
    </citation>
    <scope>NUCLEOTIDE SEQUENCE [LARGE SCALE GENOMIC DNA]</scope>
    <source>
        <strain evidence="3">AL3</strain>
        <tissue evidence="3">Liver</tissue>
    </source>
</reference>
<proteinExistence type="predicted"/>
<protein>
    <recommendedName>
        <fullName evidence="2">CBF1-interacting co-repressor CIR N-terminal domain-containing protein</fullName>
    </recommendedName>
</protein>
<evidence type="ECO:0000256" key="1">
    <source>
        <dbReference type="SAM" id="MobiDB-lite"/>
    </source>
</evidence>
<feature type="compositionally biased region" description="Basic residues" evidence="1">
    <location>
        <begin position="184"/>
        <end position="211"/>
    </location>
</feature>
<feature type="compositionally biased region" description="Basic and acidic residues" evidence="1">
    <location>
        <begin position="165"/>
        <end position="183"/>
    </location>
</feature>
<feature type="compositionally biased region" description="Polar residues" evidence="1">
    <location>
        <begin position="152"/>
        <end position="164"/>
    </location>
</feature>
<feature type="domain" description="CBF1-interacting co-repressor CIR N-terminal" evidence="2">
    <location>
        <begin position="8"/>
        <end position="44"/>
    </location>
</feature>
<dbReference type="PANTHER" id="PTHR22093:SF0">
    <property type="entry name" value="LEUKOCYTE RECEPTOR CLUSTER MEMBER 1"/>
    <property type="match status" value="1"/>
</dbReference>
<dbReference type="EMBL" id="JBGFUD010020609">
    <property type="protein sequence ID" value="MFH4984730.1"/>
    <property type="molecule type" value="Genomic_DNA"/>
</dbReference>
<comment type="caution">
    <text evidence="3">The sequence shown here is derived from an EMBL/GenBank/DDBJ whole genome shotgun (WGS) entry which is preliminary data.</text>
</comment>
<dbReference type="SMART" id="SM01083">
    <property type="entry name" value="Cir_N"/>
    <property type="match status" value="1"/>
</dbReference>
<dbReference type="Proteomes" id="UP001608902">
    <property type="component" value="Unassembled WGS sequence"/>
</dbReference>
<sequence length="250" mass="29590">MNILPKKRWHVRTKENVARVRRDQKKAAEEEERIKERALLAEREYRMNILRRNAGQRVMESFDYAESKTSESQSLGEGGSGVIDEKSGHINFFADLEREELANTEKGNKEYAAEKRKEKDEFESKLGILKYLGEGSKEFMKEVPWYEKNPQRALSTGDSLSQANNDKRFKEEERTSSVSEEKKKSRSHRKERHKGKEKRHHKLKRKKKHRSSHSESSESEEDKVEKFAKLRAERLKREECERQRAKQLLN</sequence>
<gene>
    <name evidence="3" type="ORF">AB6A40_011439</name>
</gene>
<keyword evidence="4" id="KW-1185">Reference proteome</keyword>